<comment type="subcellular location">
    <subcellularLocation>
        <location evidence="1">Nucleus</location>
    </subcellularLocation>
</comment>
<feature type="compositionally biased region" description="Low complexity" evidence="9">
    <location>
        <begin position="292"/>
        <end position="304"/>
    </location>
</feature>
<keyword evidence="2" id="KW-0479">Metal-binding</keyword>
<dbReference type="GeneID" id="117237174"/>
<reference evidence="12 13" key="1">
    <citation type="submission" date="2025-04" db="UniProtKB">
        <authorList>
            <consortium name="RefSeq"/>
        </authorList>
    </citation>
    <scope>IDENTIFICATION</scope>
    <source>
        <tissue evidence="12 13">Muscle</tissue>
    </source>
</reference>
<evidence type="ECO:0000256" key="6">
    <source>
        <dbReference type="ARBA" id="ARBA00023125"/>
    </source>
</evidence>
<dbReference type="SMART" id="SM00355">
    <property type="entry name" value="ZnF_C2H2"/>
    <property type="match status" value="7"/>
</dbReference>
<evidence type="ECO:0000256" key="3">
    <source>
        <dbReference type="ARBA" id="ARBA00022737"/>
    </source>
</evidence>
<dbReference type="InterPro" id="IPR036236">
    <property type="entry name" value="Znf_C2H2_sf"/>
</dbReference>
<dbReference type="PROSITE" id="PS50157">
    <property type="entry name" value="ZINC_FINGER_C2H2_2"/>
    <property type="match status" value="2"/>
</dbReference>
<feature type="compositionally biased region" description="Basic and acidic residues" evidence="9">
    <location>
        <begin position="550"/>
        <end position="559"/>
    </location>
</feature>
<keyword evidence="11" id="KW-1185">Reference proteome</keyword>
<keyword evidence="7" id="KW-0539">Nucleus</keyword>
<keyword evidence="3" id="KW-0677">Repeat</keyword>
<dbReference type="InterPro" id="IPR013087">
    <property type="entry name" value="Znf_C2H2_type"/>
</dbReference>
<accession>A0A6J3KUX7</accession>
<dbReference type="GO" id="GO:0003677">
    <property type="term" value="F:DNA binding"/>
    <property type="evidence" value="ECO:0007669"/>
    <property type="project" value="UniProtKB-KW"/>
</dbReference>
<dbReference type="PANTHER" id="PTHR16515">
    <property type="entry name" value="PR DOMAIN ZINC FINGER PROTEIN"/>
    <property type="match status" value="1"/>
</dbReference>
<evidence type="ECO:0000313" key="14">
    <source>
        <dbReference type="RefSeq" id="XP_033356788.1"/>
    </source>
</evidence>
<dbReference type="GO" id="GO:0010468">
    <property type="term" value="P:regulation of gene expression"/>
    <property type="evidence" value="ECO:0007669"/>
    <property type="project" value="TreeGrafter"/>
</dbReference>
<feature type="region of interest" description="Disordered" evidence="9">
    <location>
        <begin position="466"/>
        <end position="504"/>
    </location>
</feature>
<feature type="domain" description="C2H2-type" evidence="10">
    <location>
        <begin position="243"/>
        <end position="266"/>
    </location>
</feature>
<evidence type="ECO:0000259" key="10">
    <source>
        <dbReference type="PROSITE" id="PS50157"/>
    </source>
</evidence>
<evidence type="ECO:0000256" key="1">
    <source>
        <dbReference type="ARBA" id="ARBA00004123"/>
    </source>
</evidence>
<dbReference type="AlphaFoldDB" id="A0A6J3KUX7"/>
<dbReference type="Gene3D" id="3.30.160.60">
    <property type="entry name" value="Classic Zinc Finger"/>
    <property type="match status" value="2"/>
</dbReference>
<keyword evidence="5" id="KW-0862">Zinc</keyword>
<evidence type="ECO:0000256" key="5">
    <source>
        <dbReference type="ARBA" id="ARBA00022833"/>
    </source>
</evidence>
<dbReference type="SUPFAM" id="SSF57667">
    <property type="entry name" value="beta-beta-alpha zinc fingers"/>
    <property type="match status" value="1"/>
</dbReference>
<feature type="compositionally biased region" description="Basic residues" evidence="9">
    <location>
        <begin position="660"/>
        <end position="671"/>
    </location>
</feature>
<gene>
    <name evidence="12 13 14 15" type="primary">LOC117237174</name>
</gene>
<dbReference type="GO" id="GO:0005634">
    <property type="term" value="C:nucleus"/>
    <property type="evidence" value="ECO:0007669"/>
    <property type="project" value="UniProtKB-SubCell"/>
</dbReference>
<dbReference type="RefSeq" id="XP_033356787.1">
    <property type="nucleotide sequence ID" value="XM_033500896.1"/>
</dbReference>
<organism evidence="11 13">
    <name type="scientific">Bombus vosnesenskii</name>
    <dbReference type="NCBI Taxonomy" id="207650"/>
    <lineage>
        <taxon>Eukaryota</taxon>
        <taxon>Metazoa</taxon>
        <taxon>Ecdysozoa</taxon>
        <taxon>Arthropoda</taxon>
        <taxon>Hexapoda</taxon>
        <taxon>Insecta</taxon>
        <taxon>Pterygota</taxon>
        <taxon>Neoptera</taxon>
        <taxon>Endopterygota</taxon>
        <taxon>Hymenoptera</taxon>
        <taxon>Apocrita</taxon>
        <taxon>Aculeata</taxon>
        <taxon>Apoidea</taxon>
        <taxon>Anthophila</taxon>
        <taxon>Apidae</taxon>
        <taxon>Bombus</taxon>
        <taxon>Pyrobombus</taxon>
    </lineage>
</organism>
<feature type="compositionally biased region" description="Polar residues" evidence="9">
    <location>
        <begin position="35"/>
        <end position="47"/>
    </location>
</feature>
<dbReference type="PROSITE" id="PS00028">
    <property type="entry name" value="ZINC_FINGER_C2H2_1"/>
    <property type="match status" value="1"/>
</dbReference>
<keyword evidence="4 8" id="KW-0863">Zinc-finger</keyword>
<feature type="region of interest" description="Disordered" evidence="9">
    <location>
        <begin position="273"/>
        <end position="340"/>
    </location>
</feature>
<evidence type="ECO:0000256" key="7">
    <source>
        <dbReference type="ARBA" id="ARBA00023242"/>
    </source>
</evidence>
<feature type="compositionally biased region" description="Polar residues" evidence="9">
    <location>
        <begin position="305"/>
        <end position="327"/>
    </location>
</feature>
<feature type="region of interest" description="Disordered" evidence="9">
    <location>
        <begin position="550"/>
        <end position="570"/>
    </location>
</feature>
<dbReference type="PANTHER" id="PTHR16515:SF49">
    <property type="entry name" value="GASTRULA ZINC FINGER PROTEIN XLCGF49.1-LIKE-RELATED"/>
    <property type="match status" value="1"/>
</dbReference>
<sequence>MEGSGAGISRLDCYEDMFKEITRKLYGEDPDHRTSSVQNEFETSVSYKTEEDTGNGTDSDDGNWTCEEEPLKGTDGSRIAAYHAGKATWRCYECGDLMGGGPRDVAEHFMELHSSRILGDDSRNRHHSPSQDYRQSEELKVEDVISYLERLRERVERVAPPSRRTQETQTVPAALLPVTSTFLLQELPSAPAPQHLHQNTTTMSSVTVTPSVKRYSCPYCPYGTDRRDLYTRHENIHREEKPFHCYICYKPFNRADHVKKHFLRMHREHGYELSRIRRPAGSSPPKPLQQEAGTANTGNVNTNGQPQQQHTNYSSGFNNNKNYQLQPNTGNNAATNAGGIYQGTSMPAPGIMQPDAASCATGRRVQNGGCNSKSHLKGSSKGAQERRYTCCYCSWSGVDNWCLKRHLNTHLKPFACTLCEYKAARAERLATHVLKVHNRRQCSRCSFLGEDAAQLQMHQLHVHRVSSANAPATSTTQATPPPTNRHQQPLHPAGGGRPPPGPPVFPAPAPAIAPATTVIPPTTILGHEMVNSPATAATMAYPTLEEERRSSWHEHGRDHDHRRRHRQHDANQIVDHHETEILRRDLVSFYAVYSSNVEQHDNRHVHDEPCTGCSSRDSTSTLLNRDFAHSYRAVPEASKGQSATEPYEFPWLRNIQSKPHERRPRKQRQPRKVTGVQEFDDEDSTCSEGENQDKKLEETTSSSVKKCPSRAITLIDMKARYRNQQNRRNLLKCRQCPKDALARGSICSAYHTKVSLILHKLWRHRRNEIISNWVARNSSLSQPPSITLKATVFTNPGYEYDR</sequence>
<name>A0A6J3KUX7_9HYME</name>
<feature type="region of interest" description="Disordered" evidence="9">
    <location>
        <begin position="28"/>
        <end position="71"/>
    </location>
</feature>
<dbReference type="Proteomes" id="UP000504631">
    <property type="component" value="Unplaced"/>
</dbReference>
<evidence type="ECO:0000313" key="13">
    <source>
        <dbReference type="RefSeq" id="XP_033356787.1"/>
    </source>
</evidence>
<evidence type="ECO:0000256" key="2">
    <source>
        <dbReference type="ARBA" id="ARBA00022723"/>
    </source>
</evidence>
<evidence type="ECO:0000256" key="9">
    <source>
        <dbReference type="SAM" id="MobiDB-lite"/>
    </source>
</evidence>
<dbReference type="RefSeq" id="XP_033356788.1">
    <property type="nucleotide sequence ID" value="XM_033500897.1"/>
</dbReference>
<dbReference type="CTD" id="36678"/>
<evidence type="ECO:0000256" key="8">
    <source>
        <dbReference type="PROSITE-ProRule" id="PRU00042"/>
    </source>
</evidence>
<feature type="region of interest" description="Disordered" evidence="9">
    <location>
        <begin position="633"/>
        <end position="702"/>
    </location>
</feature>
<evidence type="ECO:0000313" key="15">
    <source>
        <dbReference type="RefSeq" id="XP_033356789.1"/>
    </source>
</evidence>
<dbReference type="RefSeq" id="XP_033356789.1">
    <property type="nucleotide sequence ID" value="XM_033500898.1"/>
</dbReference>
<evidence type="ECO:0000256" key="4">
    <source>
        <dbReference type="ARBA" id="ARBA00022771"/>
    </source>
</evidence>
<dbReference type="RefSeq" id="XP_033356786.1">
    <property type="nucleotide sequence ID" value="XM_033500895.1"/>
</dbReference>
<evidence type="ECO:0000313" key="12">
    <source>
        <dbReference type="RefSeq" id="XP_033356786.1"/>
    </source>
</evidence>
<dbReference type="GO" id="GO:0008270">
    <property type="term" value="F:zinc ion binding"/>
    <property type="evidence" value="ECO:0007669"/>
    <property type="project" value="UniProtKB-KW"/>
</dbReference>
<feature type="domain" description="C2H2-type" evidence="10">
    <location>
        <begin position="215"/>
        <end position="242"/>
    </location>
</feature>
<dbReference type="KEGG" id="bvk:117237174"/>
<proteinExistence type="predicted"/>
<feature type="compositionally biased region" description="Low complexity" evidence="9">
    <location>
        <begin position="328"/>
        <end position="339"/>
    </location>
</feature>
<evidence type="ECO:0000313" key="11">
    <source>
        <dbReference type="Proteomes" id="UP000504631"/>
    </source>
</evidence>
<protein>
    <submittedName>
        <fullName evidence="12 13">Uncharacterized protein LOC117237174 isoform X1</fullName>
    </submittedName>
</protein>
<feature type="compositionally biased region" description="Low complexity" evidence="9">
    <location>
        <begin position="466"/>
        <end position="478"/>
    </location>
</feature>
<dbReference type="InterPro" id="IPR050331">
    <property type="entry name" value="Zinc_finger"/>
</dbReference>
<keyword evidence="6" id="KW-0238">DNA-binding</keyword>